<keyword evidence="2" id="KW-0496">Mitochondrion</keyword>
<geneLocation type="mitochondrion" evidence="2"/>
<feature type="compositionally biased region" description="Pro residues" evidence="1">
    <location>
        <begin position="1"/>
        <end position="15"/>
    </location>
</feature>
<reference evidence="2" key="1">
    <citation type="submission" date="2017-03" db="EMBL/GenBank/DDBJ databases">
        <title>The mitochondrial genome of the carnivorous plant Utricularia reniformis (Lentibulariaceae): structure, comparative analysis and evolutionary landmarks.</title>
        <authorList>
            <person name="Silva S.R."/>
            <person name="Alvarenga D.O."/>
            <person name="Michael T.P."/>
            <person name="Miranda V.F.O."/>
            <person name="Varani A.M."/>
        </authorList>
    </citation>
    <scope>NUCLEOTIDE SEQUENCE</scope>
</reference>
<sequence length="73" mass="7707">MAHPPPSELVRPPIPQTYSRSEDGDLPLPVLDNSCPAHTAIALADLSSGMIRSSLSYLPPSESLFPGHLLACA</sequence>
<dbReference type="AlphaFoldDB" id="A0A1Y0AZ59"/>
<organism evidence="2">
    <name type="scientific">Utricularia reniformis</name>
    <dbReference type="NCBI Taxonomy" id="192314"/>
    <lineage>
        <taxon>Eukaryota</taxon>
        <taxon>Viridiplantae</taxon>
        <taxon>Streptophyta</taxon>
        <taxon>Embryophyta</taxon>
        <taxon>Tracheophyta</taxon>
        <taxon>Spermatophyta</taxon>
        <taxon>Magnoliopsida</taxon>
        <taxon>eudicotyledons</taxon>
        <taxon>Gunneridae</taxon>
        <taxon>Pentapetalae</taxon>
        <taxon>asterids</taxon>
        <taxon>lamiids</taxon>
        <taxon>Lamiales</taxon>
        <taxon>Lentibulariaceae</taxon>
        <taxon>Utricularia</taxon>
    </lineage>
</organism>
<evidence type="ECO:0000313" key="2">
    <source>
        <dbReference type="EMBL" id="ART30423.1"/>
    </source>
</evidence>
<accession>A0A1Y0AZ59</accession>
<proteinExistence type="predicted"/>
<feature type="region of interest" description="Disordered" evidence="1">
    <location>
        <begin position="1"/>
        <end position="25"/>
    </location>
</feature>
<dbReference type="EMBL" id="KY774314">
    <property type="protein sequence ID" value="ART30423.1"/>
    <property type="molecule type" value="Genomic_DNA"/>
</dbReference>
<gene>
    <name evidence="2" type="ORF">AEK19_MT2001</name>
</gene>
<name>A0A1Y0AZ59_9LAMI</name>
<protein>
    <submittedName>
        <fullName evidence="2">Uncharacterized protein</fullName>
    </submittedName>
</protein>
<evidence type="ECO:0000256" key="1">
    <source>
        <dbReference type="SAM" id="MobiDB-lite"/>
    </source>
</evidence>